<organism evidence="5 6">
    <name type="scientific">Anaerocolumna xylanovorans DSM 12503</name>
    <dbReference type="NCBI Taxonomy" id="1121345"/>
    <lineage>
        <taxon>Bacteria</taxon>
        <taxon>Bacillati</taxon>
        <taxon>Bacillota</taxon>
        <taxon>Clostridia</taxon>
        <taxon>Lachnospirales</taxon>
        <taxon>Lachnospiraceae</taxon>
        <taxon>Anaerocolumna</taxon>
    </lineage>
</organism>
<evidence type="ECO:0000256" key="2">
    <source>
        <dbReference type="ARBA" id="ARBA00048488"/>
    </source>
</evidence>
<dbReference type="SUPFAM" id="SSF51316">
    <property type="entry name" value="Mss4-like"/>
    <property type="match status" value="1"/>
</dbReference>
<dbReference type="PANTHER" id="PTHR10173">
    <property type="entry name" value="METHIONINE SULFOXIDE REDUCTASE"/>
    <property type="match status" value="1"/>
</dbReference>
<dbReference type="Pfam" id="PF01641">
    <property type="entry name" value="SelR"/>
    <property type="match status" value="1"/>
</dbReference>
<dbReference type="RefSeq" id="WP_073590270.1">
    <property type="nucleotide sequence ID" value="NZ_FRFD01000011.1"/>
</dbReference>
<evidence type="ECO:0000313" key="6">
    <source>
        <dbReference type="Proteomes" id="UP000184612"/>
    </source>
</evidence>
<reference evidence="5 6" key="1">
    <citation type="submission" date="2016-12" db="EMBL/GenBank/DDBJ databases">
        <authorList>
            <person name="Song W.-J."/>
            <person name="Kurnit D.M."/>
        </authorList>
    </citation>
    <scope>NUCLEOTIDE SEQUENCE [LARGE SCALE GENOMIC DNA]</scope>
    <source>
        <strain evidence="5 6">DSM 12503</strain>
    </source>
</reference>
<dbReference type="GO" id="GO:0005737">
    <property type="term" value="C:cytoplasm"/>
    <property type="evidence" value="ECO:0007669"/>
    <property type="project" value="TreeGrafter"/>
</dbReference>
<gene>
    <name evidence="3" type="primary">msrB</name>
    <name evidence="5" type="ORF">SAMN02745217_03621</name>
</gene>
<sequence>MNSNKYSKKLKEELETTLTRIQYEVTQNNATEPPFKNEYFNEFRKGIYVDITTGEPLFISSNKFESGCGWPSFAKPIDENTIMEITDYSHGMKRTEVRSKVGDAHLGHVFEDGPAEMGGLRYCINSASLRFIPKEEMEKEGYRDFLNAI</sequence>
<keyword evidence="1 3" id="KW-0560">Oxidoreductase</keyword>
<comment type="caution">
    <text evidence="3">Lacks conserved residue(s) required for the propagation of feature annotation.</text>
</comment>
<dbReference type="InterPro" id="IPR011057">
    <property type="entry name" value="Mss4-like_sf"/>
</dbReference>
<comment type="catalytic activity">
    <reaction evidence="2 3">
        <text>L-methionyl-[protein] + [thioredoxin]-disulfide + H2O = L-methionyl-(R)-S-oxide-[protein] + [thioredoxin]-dithiol</text>
        <dbReference type="Rhea" id="RHEA:24164"/>
        <dbReference type="Rhea" id="RHEA-COMP:10698"/>
        <dbReference type="Rhea" id="RHEA-COMP:10700"/>
        <dbReference type="Rhea" id="RHEA-COMP:12313"/>
        <dbReference type="Rhea" id="RHEA-COMP:12314"/>
        <dbReference type="ChEBI" id="CHEBI:15377"/>
        <dbReference type="ChEBI" id="CHEBI:16044"/>
        <dbReference type="ChEBI" id="CHEBI:29950"/>
        <dbReference type="ChEBI" id="CHEBI:45764"/>
        <dbReference type="ChEBI" id="CHEBI:50058"/>
        <dbReference type="EC" id="1.8.4.12"/>
    </reaction>
</comment>
<dbReference type="OrthoDB" id="4174719at2"/>
<dbReference type="Proteomes" id="UP000184612">
    <property type="component" value="Unassembled WGS sequence"/>
</dbReference>
<dbReference type="PROSITE" id="PS51790">
    <property type="entry name" value="MSRB"/>
    <property type="match status" value="1"/>
</dbReference>
<feature type="active site" description="Nucleophile" evidence="3">
    <location>
        <position position="123"/>
    </location>
</feature>
<dbReference type="PANTHER" id="PTHR10173:SF59">
    <property type="entry name" value="PEPTIDE METHIONINE SULFOXIDE REDUCTASE MSRA_MSRB"/>
    <property type="match status" value="1"/>
</dbReference>
<dbReference type="GO" id="GO:0030091">
    <property type="term" value="P:protein repair"/>
    <property type="evidence" value="ECO:0007669"/>
    <property type="project" value="InterPro"/>
</dbReference>
<accession>A0A1M7YIC0</accession>
<keyword evidence="6" id="KW-1185">Reference proteome</keyword>
<dbReference type="HAMAP" id="MF_01400">
    <property type="entry name" value="MsrB"/>
    <property type="match status" value="1"/>
</dbReference>
<dbReference type="FunFam" id="2.170.150.20:FF:000003">
    <property type="entry name" value="Peptide methionine sulfoxide reductase MsrB"/>
    <property type="match status" value="1"/>
</dbReference>
<proteinExistence type="inferred from homology"/>
<comment type="similarity">
    <text evidence="3">Belongs to the MsrB Met sulfoxide reductase family.</text>
</comment>
<dbReference type="GO" id="GO:0033743">
    <property type="term" value="F:peptide-methionine (R)-S-oxide reductase activity"/>
    <property type="evidence" value="ECO:0007669"/>
    <property type="project" value="UniProtKB-UniRule"/>
</dbReference>
<dbReference type="Gene3D" id="2.170.150.20">
    <property type="entry name" value="Peptide methionine sulfoxide reductase"/>
    <property type="match status" value="1"/>
</dbReference>
<feature type="domain" description="MsrB" evidence="4">
    <location>
        <begin position="11"/>
        <end position="134"/>
    </location>
</feature>
<evidence type="ECO:0000256" key="1">
    <source>
        <dbReference type="ARBA" id="ARBA00023002"/>
    </source>
</evidence>
<dbReference type="EC" id="1.8.4.12" evidence="3"/>
<dbReference type="InterPro" id="IPR002579">
    <property type="entry name" value="Met_Sox_Rdtase_MsrB_dom"/>
</dbReference>
<dbReference type="GO" id="GO:0006979">
    <property type="term" value="P:response to oxidative stress"/>
    <property type="evidence" value="ECO:0007669"/>
    <property type="project" value="InterPro"/>
</dbReference>
<dbReference type="EMBL" id="FRFD01000011">
    <property type="protein sequence ID" value="SHO52384.1"/>
    <property type="molecule type" value="Genomic_DNA"/>
</dbReference>
<dbReference type="AlphaFoldDB" id="A0A1M7YIC0"/>
<evidence type="ECO:0000256" key="3">
    <source>
        <dbReference type="HAMAP-Rule" id="MF_01400"/>
    </source>
</evidence>
<name>A0A1M7YIC0_9FIRM</name>
<dbReference type="NCBIfam" id="TIGR00357">
    <property type="entry name" value="peptide-methionine (R)-S-oxide reductase MsrB"/>
    <property type="match status" value="1"/>
</dbReference>
<evidence type="ECO:0000259" key="4">
    <source>
        <dbReference type="PROSITE" id="PS51790"/>
    </source>
</evidence>
<dbReference type="STRING" id="1121345.SAMN02745217_03621"/>
<protein>
    <recommendedName>
        <fullName evidence="3">Peptide methionine sulfoxide reductase MsrB</fullName>
        <ecNumber evidence="3">1.8.4.12</ecNumber>
    </recommendedName>
    <alternativeName>
        <fullName evidence="3">Peptide-methionine (R)-S-oxide reductase</fullName>
    </alternativeName>
</protein>
<dbReference type="InterPro" id="IPR028427">
    <property type="entry name" value="Met_Sox_Rdtase_MsrB"/>
</dbReference>
<evidence type="ECO:0000313" key="5">
    <source>
        <dbReference type="EMBL" id="SHO52384.1"/>
    </source>
</evidence>